<dbReference type="SMART" id="SM00530">
    <property type="entry name" value="HTH_XRE"/>
    <property type="match status" value="1"/>
</dbReference>
<gene>
    <name evidence="3" type="ORF">LKD31_04720</name>
</gene>
<dbReference type="EMBL" id="JAJEQC010000003">
    <property type="protein sequence ID" value="MCC2136316.1"/>
    <property type="molecule type" value="Genomic_DNA"/>
</dbReference>
<dbReference type="InterPro" id="IPR001387">
    <property type="entry name" value="Cro/C1-type_HTH"/>
</dbReference>
<dbReference type="PANTHER" id="PTHR46558:SF4">
    <property type="entry name" value="DNA-BIDING PHAGE PROTEIN"/>
    <property type="match status" value="1"/>
</dbReference>
<evidence type="ECO:0000256" key="1">
    <source>
        <dbReference type="ARBA" id="ARBA00023125"/>
    </source>
</evidence>
<keyword evidence="1" id="KW-0238">DNA-binding</keyword>
<accession>A0AAE3AJA6</accession>
<protein>
    <submittedName>
        <fullName evidence="3">Helix-turn-helix domain-containing protein</fullName>
    </submittedName>
</protein>
<dbReference type="PROSITE" id="PS50943">
    <property type="entry name" value="HTH_CROC1"/>
    <property type="match status" value="1"/>
</dbReference>
<evidence type="ECO:0000259" key="2">
    <source>
        <dbReference type="PROSITE" id="PS50943"/>
    </source>
</evidence>
<dbReference type="InterPro" id="IPR010982">
    <property type="entry name" value="Lambda_DNA-bd_dom_sf"/>
</dbReference>
<dbReference type="RefSeq" id="WP_308448834.1">
    <property type="nucleotide sequence ID" value="NZ_JAJEQC010000003.1"/>
</dbReference>
<proteinExistence type="predicted"/>
<dbReference type="Proteomes" id="UP001199424">
    <property type="component" value="Unassembled WGS sequence"/>
</dbReference>
<evidence type="ECO:0000313" key="4">
    <source>
        <dbReference type="Proteomes" id="UP001199424"/>
    </source>
</evidence>
<dbReference type="GO" id="GO:0003677">
    <property type="term" value="F:DNA binding"/>
    <property type="evidence" value="ECO:0007669"/>
    <property type="project" value="UniProtKB-KW"/>
</dbReference>
<keyword evidence="4" id="KW-1185">Reference proteome</keyword>
<evidence type="ECO:0000313" key="3">
    <source>
        <dbReference type="EMBL" id="MCC2136316.1"/>
    </source>
</evidence>
<organism evidence="3 4">
    <name type="scientific">Hominenteromicrobium mulieris</name>
    <dbReference type="NCBI Taxonomy" id="2885357"/>
    <lineage>
        <taxon>Bacteria</taxon>
        <taxon>Bacillati</taxon>
        <taxon>Bacillota</taxon>
        <taxon>Clostridia</taxon>
        <taxon>Eubacteriales</taxon>
        <taxon>Oscillospiraceae</taxon>
        <taxon>Hominenteromicrobium</taxon>
    </lineage>
</organism>
<dbReference type="CDD" id="cd00093">
    <property type="entry name" value="HTH_XRE"/>
    <property type="match status" value="1"/>
</dbReference>
<dbReference type="AlphaFoldDB" id="A0AAE3AJA6"/>
<dbReference type="PANTHER" id="PTHR46558">
    <property type="entry name" value="TRACRIPTIONAL REGULATORY PROTEIN-RELATED-RELATED"/>
    <property type="match status" value="1"/>
</dbReference>
<sequence>MGNSIGGRIKELRLLQGMTQEKLAELCDTSVSSIARWESGSLHPNMKHQERLAEIFGMRIDDFYINLDTPVTQDYILSQVLKETQKLDLEEQKYVLQVIRGLNKLKHPKSV</sequence>
<comment type="caution">
    <text evidence="3">The sequence shown here is derived from an EMBL/GenBank/DDBJ whole genome shotgun (WGS) entry which is preliminary data.</text>
</comment>
<feature type="domain" description="HTH cro/C1-type" evidence="2">
    <location>
        <begin position="9"/>
        <end position="63"/>
    </location>
</feature>
<dbReference type="Pfam" id="PF01381">
    <property type="entry name" value="HTH_3"/>
    <property type="match status" value="1"/>
</dbReference>
<dbReference type="SUPFAM" id="SSF47413">
    <property type="entry name" value="lambda repressor-like DNA-binding domains"/>
    <property type="match status" value="1"/>
</dbReference>
<reference evidence="3" key="1">
    <citation type="submission" date="2021-10" db="EMBL/GenBank/DDBJ databases">
        <title>Anaerobic single-cell dispensing facilitates the cultivation of human gut bacteria.</title>
        <authorList>
            <person name="Afrizal A."/>
        </authorList>
    </citation>
    <scope>NUCLEOTIDE SEQUENCE</scope>
    <source>
        <strain evidence="3">CLA-AA-H250</strain>
    </source>
</reference>
<dbReference type="Gene3D" id="1.10.260.40">
    <property type="entry name" value="lambda repressor-like DNA-binding domains"/>
    <property type="match status" value="1"/>
</dbReference>
<name>A0AAE3AJA6_9FIRM</name>